<dbReference type="EMBL" id="BIFS01000001">
    <property type="protein sequence ID" value="GCE18764.1"/>
    <property type="molecule type" value="Genomic_DNA"/>
</dbReference>
<feature type="binding site" evidence="12 14">
    <location>
        <begin position="353"/>
        <end position="356"/>
    </location>
    <ligand>
        <name>ATP</name>
        <dbReference type="ChEBI" id="CHEBI:30616"/>
    </ligand>
</feature>
<dbReference type="GO" id="GO:0005524">
    <property type="term" value="F:ATP binding"/>
    <property type="evidence" value="ECO:0007669"/>
    <property type="project" value="UniProtKB-KW"/>
</dbReference>
<dbReference type="PANTHER" id="PTHR11406">
    <property type="entry name" value="PHOSPHOGLYCERATE KINASE"/>
    <property type="match status" value="1"/>
</dbReference>
<comment type="similarity">
    <text evidence="3 12 15">Belongs to the phosphoglycerate kinase family.</text>
</comment>
<comment type="subunit">
    <text evidence="4 12">Monomer.</text>
</comment>
<evidence type="ECO:0000256" key="5">
    <source>
        <dbReference type="ARBA" id="ARBA00013061"/>
    </source>
</evidence>
<feature type="binding site" evidence="12 14">
    <location>
        <position position="324"/>
    </location>
    <ligand>
        <name>ATP</name>
        <dbReference type="ChEBI" id="CHEBI:30616"/>
    </ligand>
</feature>
<dbReference type="AlphaFoldDB" id="A0A402AI90"/>
<keyword evidence="8 12" id="KW-0547">Nucleotide-binding</keyword>
<proteinExistence type="inferred from homology"/>
<dbReference type="GO" id="GO:0043531">
    <property type="term" value="F:ADP binding"/>
    <property type="evidence" value="ECO:0007669"/>
    <property type="project" value="TreeGrafter"/>
</dbReference>
<dbReference type="FunFam" id="3.40.50.1260:FF:000003">
    <property type="entry name" value="Phosphoglycerate kinase"/>
    <property type="match status" value="1"/>
</dbReference>
<dbReference type="Proteomes" id="UP000287188">
    <property type="component" value="Unassembled WGS sequence"/>
</dbReference>
<evidence type="ECO:0000256" key="10">
    <source>
        <dbReference type="ARBA" id="ARBA00022840"/>
    </source>
</evidence>
<accession>A0A402AI90</accession>
<comment type="catalytic activity">
    <reaction evidence="1 12 15">
        <text>(2R)-3-phosphoglycerate + ATP = (2R)-3-phospho-glyceroyl phosphate + ADP</text>
        <dbReference type="Rhea" id="RHEA:14801"/>
        <dbReference type="ChEBI" id="CHEBI:30616"/>
        <dbReference type="ChEBI" id="CHEBI:57604"/>
        <dbReference type="ChEBI" id="CHEBI:58272"/>
        <dbReference type="ChEBI" id="CHEBI:456216"/>
        <dbReference type="EC" id="2.7.2.3"/>
    </reaction>
</comment>
<dbReference type="EC" id="2.7.2.3" evidence="5 12"/>
<dbReference type="OrthoDB" id="9808460at2"/>
<evidence type="ECO:0000256" key="4">
    <source>
        <dbReference type="ARBA" id="ARBA00011245"/>
    </source>
</evidence>
<dbReference type="InterPro" id="IPR015824">
    <property type="entry name" value="Phosphoglycerate_kinase_N"/>
</dbReference>
<feature type="binding site" evidence="13">
    <location>
        <position position="119"/>
    </location>
    <ligand>
        <name>(2R)-3-phosphoglycerate</name>
        <dbReference type="ChEBI" id="CHEBI:58272"/>
    </ligand>
</feature>
<gene>
    <name evidence="12 16" type="primary">pgk</name>
    <name evidence="16" type="ORF">KDK_25640</name>
</gene>
<comment type="pathway">
    <text evidence="2 12">Carbohydrate degradation; glycolysis; pyruvate from D-glyceraldehyde 3-phosphate: step 2/5.</text>
</comment>
<dbReference type="PIRSF" id="PIRSF000724">
    <property type="entry name" value="Pgk"/>
    <property type="match status" value="1"/>
</dbReference>
<evidence type="ECO:0000256" key="14">
    <source>
        <dbReference type="PIRSR" id="PIRSR000724-2"/>
    </source>
</evidence>
<protein>
    <recommendedName>
        <fullName evidence="6 12">Phosphoglycerate kinase</fullName>
        <ecNumber evidence="5 12">2.7.2.3</ecNumber>
    </recommendedName>
</protein>
<feature type="binding site" evidence="12 14">
    <location>
        <position position="202"/>
    </location>
    <ligand>
        <name>ATP</name>
        <dbReference type="ChEBI" id="CHEBI:30616"/>
    </ligand>
</feature>
<evidence type="ECO:0000256" key="12">
    <source>
        <dbReference type="HAMAP-Rule" id="MF_00145"/>
    </source>
</evidence>
<dbReference type="PROSITE" id="PS00111">
    <property type="entry name" value="PGLYCERATE_KINASE"/>
    <property type="match status" value="1"/>
</dbReference>
<keyword evidence="11 12" id="KW-0324">Glycolysis</keyword>
<name>A0A402AI90_9CHLR</name>
<keyword evidence="12" id="KW-0963">Cytoplasm</keyword>
<comment type="subcellular location">
    <subcellularLocation>
        <location evidence="12">Cytoplasm</location>
    </subcellularLocation>
</comment>
<evidence type="ECO:0000256" key="15">
    <source>
        <dbReference type="RuleBase" id="RU000532"/>
    </source>
</evidence>
<comment type="caution">
    <text evidence="12">Lacks conserved residue(s) required for the propagation of feature annotation.</text>
</comment>
<dbReference type="CDD" id="cd00318">
    <property type="entry name" value="Phosphoglycerate_kinase"/>
    <property type="match status" value="1"/>
</dbReference>
<dbReference type="SUPFAM" id="SSF53748">
    <property type="entry name" value="Phosphoglycerate kinase"/>
    <property type="match status" value="1"/>
</dbReference>
<evidence type="ECO:0000256" key="6">
    <source>
        <dbReference type="ARBA" id="ARBA00016471"/>
    </source>
</evidence>
<feature type="binding site" evidence="12">
    <location>
        <position position="37"/>
    </location>
    <ligand>
        <name>substrate</name>
    </ligand>
</feature>
<evidence type="ECO:0000313" key="16">
    <source>
        <dbReference type="EMBL" id="GCE18764.1"/>
    </source>
</evidence>
<dbReference type="Gene3D" id="3.40.50.1260">
    <property type="entry name" value="Phosphoglycerate kinase, N-terminal domain"/>
    <property type="match status" value="2"/>
</dbReference>
<dbReference type="GO" id="GO:0005829">
    <property type="term" value="C:cytosol"/>
    <property type="evidence" value="ECO:0007669"/>
    <property type="project" value="TreeGrafter"/>
</dbReference>
<dbReference type="FunFam" id="3.40.50.1260:FF:000006">
    <property type="entry name" value="Phosphoglycerate kinase"/>
    <property type="match status" value="1"/>
</dbReference>
<dbReference type="PANTHER" id="PTHR11406:SF23">
    <property type="entry name" value="PHOSPHOGLYCERATE KINASE 1, CHLOROPLASTIC-RELATED"/>
    <property type="match status" value="1"/>
</dbReference>
<reference evidence="17" key="1">
    <citation type="submission" date="2018-12" db="EMBL/GenBank/DDBJ databases">
        <title>Tengunoibacter tsumagoiensis gen. nov., sp. nov., Dictyobacter kobayashii sp. nov., D. alpinus sp. nov., and D. joshuensis sp. nov. and description of Dictyobacteraceae fam. nov. within the order Ktedonobacterales isolated from Tengu-no-mugimeshi.</title>
        <authorList>
            <person name="Wang C.M."/>
            <person name="Zheng Y."/>
            <person name="Sakai Y."/>
            <person name="Toyoda A."/>
            <person name="Minakuchi Y."/>
            <person name="Abe K."/>
            <person name="Yokota A."/>
            <person name="Yabe S."/>
        </authorList>
    </citation>
    <scope>NUCLEOTIDE SEQUENCE [LARGE SCALE GENOMIC DNA]</scope>
    <source>
        <strain evidence="17">Uno11</strain>
    </source>
</reference>
<dbReference type="GO" id="GO:0004618">
    <property type="term" value="F:phosphoglycerate kinase activity"/>
    <property type="evidence" value="ECO:0007669"/>
    <property type="project" value="UniProtKB-UniRule"/>
</dbReference>
<evidence type="ECO:0000256" key="9">
    <source>
        <dbReference type="ARBA" id="ARBA00022777"/>
    </source>
</evidence>
<dbReference type="PRINTS" id="PR00477">
    <property type="entry name" value="PHGLYCKINASE"/>
</dbReference>
<keyword evidence="9 12" id="KW-0418">Kinase</keyword>
<feature type="binding site" evidence="12 13">
    <location>
        <begin position="60"/>
        <end position="63"/>
    </location>
    <ligand>
        <name>substrate</name>
    </ligand>
</feature>
<feature type="binding site" evidence="13">
    <location>
        <position position="37"/>
    </location>
    <ligand>
        <name>(2R)-3-phosphoglycerate</name>
        <dbReference type="ChEBI" id="CHEBI:58272"/>
    </ligand>
</feature>
<evidence type="ECO:0000256" key="3">
    <source>
        <dbReference type="ARBA" id="ARBA00008982"/>
    </source>
</evidence>
<evidence type="ECO:0000256" key="2">
    <source>
        <dbReference type="ARBA" id="ARBA00004838"/>
    </source>
</evidence>
<keyword evidence="17" id="KW-1185">Reference proteome</keyword>
<organism evidence="16 17">
    <name type="scientific">Dictyobacter kobayashii</name>
    <dbReference type="NCBI Taxonomy" id="2014872"/>
    <lineage>
        <taxon>Bacteria</taxon>
        <taxon>Bacillati</taxon>
        <taxon>Chloroflexota</taxon>
        <taxon>Ktedonobacteria</taxon>
        <taxon>Ktedonobacterales</taxon>
        <taxon>Dictyobacteraceae</taxon>
        <taxon>Dictyobacter</taxon>
    </lineage>
</organism>
<feature type="binding site" evidence="12">
    <location>
        <position position="152"/>
    </location>
    <ligand>
        <name>substrate</name>
    </ligand>
</feature>
<evidence type="ECO:0000256" key="7">
    <source>
        <dbReference type="ARBA" id="ARBA00022679"/>
    </source>
</evidence>
<feature type="binding site" evidence="13">
    <location>
        <position position="152"/>
    </location>
    <ligand>
        <name>(2R)-3-phosphoglycerate</name>
        <dbReference type="ChEBI" id="CHEBI:58272"/>
    </ligand>
</feature>
<dbReference type="Pfam" id="PF00162">
    <property type="entry name" value="PGK"/>
    <property type="match status" value="1"/>
</dbReference>
<dbReference type="GO" id="GO:0006096">
    <property type="term" value="P:glycolytic process"/>
    <property type="evidence" value="ECO:0007669"/>
    <property type="project" value="UniProtKB-UniRule"/>
</dbReference>
<keyword evidence="10 12" id="KW-0067">ATP-binding</keyword>
<dbReference type="UniPathway" id="UPA00109">
    <property type="reaction ID" value="UER00185"/>
</dbReference>
<feature type="binding site" evidence="12">
    <location>
        <position position="119"/>
    </location>
    <ligand>
        <name>substrate</name>
    </ligand>
</feature>
<evidence type="ECO:0000256" key="8">
    <source>
        <dbReference type="ARBA" id="ARBA00022741"/>
    </source>
</evidence>
<evidence type="ECO:0000256" key="11">
    <source>
        <dbReference type="ARBA" id="ARBA00023152"/>
    </source>
</evidence>
<sequence>MNKKTVRDIDVAGKRVLVRVDFNVPLDAEQHITDDTRIVAALPTIEYLLDKDASVILMSHLGRPKGQVVDTMRLTPVATRLAALLKRPVETSSDAVGPEAEEKAQALQPGQVLLLENLRFHKEEEKNDPEFARQLASLGDLYVNDAFGTAHRAHASTEGVTHYLPGVSGFLVEKEINFLGSALENPRRPFAAIVGGAKVSDKITVLERLIKIADIILIGGGMANTFLKAQGFEIGDSLFEEAKVAEAKALIAQAQQQGKKFILPPDVVIADRFAADAEHKVVPAQNVPQGWRILDIGPATIEEFRRALAEAQTIVWNGTLGVAEMPAFAKGTNATIEILIERTGQGATTIIGGGDSAAAVEQAGAASKMTHVSTGGGASLEFLEGRVLPGVAALQDA</sequence>
<keyword evidence="7 12" id="KW-0808">Transferase</keyword>
<feature type="binding site" evidence="12 13">
    <location>
        <begin position="21"/>
        <end position="23"/>
    </location>
    <ligand>
        <name>substrate</name>
    </ligand>
</feature>
<evidence type="ECO:0000256" key="1">
    <source>
        <dbReference type="ARBA" id="ARBA00000642"/>
    </source>
</evidence>
<comment type="caution">
    <text evidence="16">The sequence shown here is derived from an EMBL/GenBank/DDBJ whole genome shotgun (WGS) entry which is preliminary data.</text>
</comment>
<dbReference type="GO" id="GO:0006094">
    <property type="term" value="P:gluconeogenesis"/>
    <property type="evidence" value="ECO:0007669"/>
    <property type="project" value="TreeGrafter"/>
</dbReference>
<dbReference type="HAMAP" id="MF_00145">
    <property type="entry name" value="Phosphoglyc_kinase"/>
    <property type="match status" value="1"/>
</dbReference>
<dbReference type="RefSeq" id="WP_126550308.1">
    <property type="nucleotide sequence ID" value="NZ_BIFS01000001.1"/>
</dbReference>
<dbReference type="InterPro" id="IPR015911">
    <property type="entry name" value="Phosphoglycerate_kinase_CS"/>
</dbReference>
<evidence type="ECO:0000313" key="17">
    <source>
        <dbReference type="Proteomes" id="UP000287188"/>
    </source>
</evidence>
<dbReference type="InterPro" id="IPR036043">
    <property type="entry name" value="Phosphoglycerate_kinase_sf"/>
</dbReference>
<evidence type="ECO:0000256" key="13">
    <source>
        <dbReference type="PIRSR" id="PIRSR000724-1"/>
    </source>
</evidence>
<dbReference type="InterPro" id="IPR001576">
    <property type="entry name" value="Phosphoglycerate_kinase"/>
</dbReference>